<organism evidence="4 5">
    <name type="scientific">Patella caerulea</name>
    <name type="common">Rayed Mediterranean limpet</name>
    <dbReference type="NCBI Taxonomy" id="87958"/>
    <lineage>
        <taxon>Eukaryota</taxon>
        <taxon>Metazoa</taxon>
        <taxon>Spiralia</taxon>
        <taxon>Lophotrochozoa</taxon>
        <taxon>Mollusca</taxon>
        <taxon>Gastropoda</taxon>
        <taxon>Patellogastropoda</taxon>
        <taxon>Patelloidea</taxon>
        <taxon>Patellidae</taxon>
        <taxon>Patella</taxon>
    </lineage>
</organism>
<dbReference type="PANTHER" id="PTHR10963:SF55">
    <property type="entry name" value="GLYCOSIDE HYDROLASE FAMILY 16 PROTEIN"/>
    <property type="match status" value="1"/>
</dbReference>
<gene>
    <name evidence="4" type="ORF">SNE40_015983</name>
</gene>
<dbReference type="Gene3D" id="2.60.120.200">
    <property type="match status" value="1"/>
</dbReference>
<dbReference type="GO" id="GO:0005975">
    <property type="term" value="P:carbohydrate metabolic process"/>
    <property type="evidence" value="ECO:0007669"/>
    <property type="project" value="InterPro"/>
</dbReference>
<dbReference type="Pfam" id="PF00722">
    <property type="entry name" value="Glyco_hydro_16"/>
    <property type="match status" value="1"/>
</dbReference>
<accession>A0AAN8J804</accession>
<evidence type="ECO:0000256" key="2">
    <source>
        <dbReference type="SAM" id="SignalP"/>
    </source>
</evidence>
<dbReference type="InterPro" id="IPR050546">
    <property type="entry name" value="Glycosyl_Hydrlase_16"/>
</dbReference>
<dbReference type="InterPro" id="IPR013320">
    <property type="entry name" value="ConA-like_dom_sf"/>
</dbReference>
<evidence type="ECO:0000313" key="4">
    <source>
        <dbReference type="EMBL" id="KAK6172291.1"/>
    </source>
</evidence>
<comment type="caution">
    <text evidence="4">The sequence shown here is derived from an EMBL/GenBank/DDBJ whole genome shotgun (WGS) entry which is preliminary data.</text>
</comment>
<dbReference type="PROSITE" id="PS51762">
    <property type="entry name" value="GH16_2"/>
    <property type="match status" value="1"/>
</dbReference>
<keyword evidence="5" id="KW-1185">Reference proteome</keyword>
<name>A0AAN8J804_PATCE</name>
<keyword evidence="2" id="KW-0732">Signal</keyword>
<dbReference type="PANTHER" id="PTHR10963">
    <property type="entry name" value="GLYCOSYL HYDROLASE-RELATED"/>
    <property type="match status" value="1"/>
</dbReference>
<dbReference type="Proteomes" id="UP001347796">
    <property type="component" value="Unassembled WGS sequence"/>
</dbReference>
<dbReference type="InterPro" id="IPR000757">
    <property type="entry name" value="Beta-glucanase-like"/>
</dbReference>
<protein>
    <recommendedName>
        <fullName evidence="3">GH16 domain-containing protein</fullName>
    </recommendedName>
</protein>
<evidence type="ECO:0000313" key="5">
    <source>
        <dbReference type="Proteomes" id="UP001347796"/>
    </source>
</evidence>
<feature type="chain" id="PRO_5042827491" description="GH16 domain-containing protein" evidence="2">
    <location>
        <begin position="17"/>
        <end position="444"/>
    </location>
</feature>
<feature type="domain" description="GH16" evidence="3">
    <location>
        <begin position="93"/>
        <end position="444"/>
    </location>
</feature>
<reference evidence="4 5" key="1">
    <citation type="submission" date="2024-01" db="EMBL/GenBank/DDBJ databases">
        <title>The genome of the rayed Mediterranean limpet Patella caerulea (Linnaeus, 1758).</title>
        <authorList>
            <person name="Anh-Thu Weber A."/>
            <person name="Halstead-Nussloch G."/>
        </authorList>
    </citation>
    <scope>NUCLEOTIDE SEQUENCE [LARGE SCALE GENOMIC DNA]</scope>
    <source>
        <strain evidence="4">AATW-2023a</strain>
        <tissue evidence="4">Whole specimen</tissue>
    </source>
</reference>
<dbReference type="EMBL" id="JAZGQO010000011">
    <property type="protein sequence ID" value="KAK6172291.1"/>
    <property type="molecule type" value="Genomic_DNA"/>
</dbReference>
<sequence length="444" mass="50794">MIYLLLIISSIYLTNAFPKPTFKLHSGEGEFSIPGVNGVKNVHFIYDNGASPDESIGRAVQGVDNVWRFTAHHLSEKKVRYQAKLTFENGDVVHSSEQEYHIEPLLKLPPQRLRGAVIFRDDFNGNKLNTNNWMIAVTATGDWHNEFQCYTNDARNVYVNNGYLYLKPTLTVDSGHFTEQDLYTGVMDVNKTWGVCTDSGFRGCYRDAKNGLLPPILSGRVESYPTIKYGTVTIRAQIPKGDWLWPAIWMMPRNSTYGGWPRSGEMDMMEASCNEVMYFNDGTKVGIQRVTSTIHFGPESPEDHPLHGEKIKSHGDWHSFHIYTLDWSPDHVILSVDGEVVSRMDIPDGTSVWDKYNFNGTNPWARGAKIAPFDQEFYMILNVAVGGIRGMFGEGYVHYAYPKPWSQYDIDPLTPFWEHRNEWMPSWRGDDVAMIIDYVEFRLM</sequence>
<dbReference type="AlphaFoldDB" id="A0AAN8J804"/>
<evidence type="ECO:0000259" key="3">
    <source>
        <dbReference type="PROSITE" id="PS51762"/>
    </source>
</evidence>
<comment type="similarity">
    <text evidence="1">Belongs to the glycosyl hydrolase 16 family.</text>
</comment>
<dbReference type="GO" id="GO:0004553">
    <property type="term" value="F:hydrolase activity, hydrolyzing O-glycosyl compounds"/>
    <property type="evidence" value="ECO:0007669"/>
    <property type="project" value="InterPro"/>
</dbReference>
<dbReference type="SUPFAM" id="SSF49899">
    <property type="entry name" value="Concanavalin A-like lectins/glucanases"/>
    <property type="match status" value="1"/>
</dbReference>
<evidence type="ECO:0000256" key="1">
    <source>
        <dbReference type="ARBA" id="ARBA00006865"/>
    </source>
</evidence>
<feature type="signal peptide" evidence="2">
    <location>
        <begin position="1"/>
        <end position="16"/>
    </location>
</feature>
<proteinExistence type="inferred from homology"/>